<dbReference type="SMART" id="SM00965">
    <property type="entry name" value="STN"/>
    <property type="match status" value="1"/>
</dbReference>
<dbReference type="SUPFAM" id="SSF56935">
    <property type="entry name" value="Porins"/>
    <property type="match status" value="1"/>
</dbReference>
<evidence type="ECO:0000256" key="12">
    <source>
        <dbReference type="PROSITE-ProRule" id="PRU01360"/>
    </source>
</evidence>
<evidence type="ECO:0000313" key="16">
    <source>
        <dbReference type="EMBL" id="ACB82135.1"/>
    </source>
</evidence>
<dbReference type="InterPro" id="IPR010105">
    <property type="entry name" value="TonB_sidphr_rcpt"/>
</dbReference>
<dbReference type="Pfam" id="PF07715">
    <property type="entry name" value="Plug"/>
    <property type="match status" value="1"/>
</dbReference>
<dbReference type="InterPro" id="IPR011662">
    <property type="entry name" value="Secretin/TonB_short_N"/>
</dbReference>
<dbReference type="PANTHER" id="PTHR32552:SF82">
    <property type="entry name" value="FCUA PROTEIN"/>
    <property type="match status" value="1"/>
</dbReference>
<dbReference type="InterPro" id="IPR000531">
    <property type="entry name" value="Beta-barrel_TonB"/>
</dbReference>
<evidence type="ECO:0000256" key="13">
    <source>
        <dbReference type="RuleBase" id="RU003357"/>
    </source>
</evidence>
<dbReference type="GO" id="GO:0038023">
    <property type="term" value="F:signaling receptor activity"/>
    <property type="evidence" value="ECO:0007669"/>
    <property type="project" value="InterPro"/>
</dbReference>
<keyword evidence="8 13" id="KW-0798">TonB box</keyword>
<keyword evidence="5" id="KW-0410">Iron transport</keyword>
<dbReference type="KEGG" id="mpo:Mpop_4013"/>
<evidence type="ECO:0000313" key="17">
    <source>
        <dbReference type="Proteomes" id="UP000007136"/>
    </source>
</evidence>
<feature type="transmembrane region" description="Helical" evidence="14">
    <location>
        <begin position="29"/>
        <end position="50"/>
    </location>
</feature>
<evidence type="ECO:0000256" key="9">
    <source>
        <dbReference type="ARBA" id="ARBA00023136"/>
    </source>
</evidence>
<keyword evidence="5" id="KW-0406">Ion transport</keyword>
<dbReference type="Pfam" id="PF00593">
    <property type="entry name" value="TonB_dep_Rec_b-barrel"/>
    <property type="match status" value="1"/>
</dbReference>
<organism evidence="16 17">
    <name type="scientific">Methylorubrum populi (strain ATCC BAA-705 / NCIMB 13946 / BJ001)</name>
    <name type="common">Methylobacterium populi</name>
    <dbReference type="NCBI Taxonomy" id="441620"/>
    <lineage>
        <taxon>Bacteria</taxon>
        <taxon>Pseudomonadati</taxon>
        <taxon>Pseudomonadota</taxon>
        <taxon>Alphaproteobacteria</taxon>
        <taxon>Hyphomicrobiales</taxon>
        <taxon>Methylobacteriaceae</taxon>
        <taxon>Methylorubrum</taxon>
    </lineage>
</organism>
<dbReference type="GO" id="GO:0009279">
    <property type="term" value="C:cell outer membrane"/>
    <property type="evidence" value="ECO:0007669"/>
    <property type="project" value="UniProtKB-SubCell"/>
</dbReference>
<keyword evidence="14" id="KW-1133">Transmembrane helix</keyword>
<dbReference type="Gene3D" id="2.170.130.10">
    <property type="entry name" value="TonB-dependent receptor, plug domain"/>
    <property type="match status" value="1"/>
</dbReference>
<dbReference type="Gene3D" id="3.55.50.30">
    <property type="match status" value="1"/>
</dbReference>
<comment type="subcellular location">
    <subcellularLocation>
        <location evidence="1 12">Cell outer membrane</location>
        <topology evidence="1 12">Multi-pass membrane protein</topology>
    </subcellularLocation>
</comment>
<evidence type="ECO:0000256" key="2">
    <source>
        <dbReference type="ARBA" id="ARBA00009810"/>
    </source>
</evidence>
<dbReference type="PROSITE" id="PS52016">
    <property type="entry name" value="TONB_DEPENDENT_REC_3"/>
    <property type="match status" value="1"/>
</dbReference>
<dbReference type="STRING" id="441620.Mpop_4013"/>
<dbReference type="CDD" id="cd01347">
    <property type="entry name" value="ligand_gated_channel"/>
    <property type="match status" value="1"/>
</dbReference>
<protein>
    <submittedName>
        <fullName evidence="16">TonB-dependent siderophore receptor</fullName>
    </submittedName>
</protein>
<evidence type="ECO:0000256" key="7">
    <source>
        <dbReference type="ARBA" id="ARBA00023004"/>
    </source>
</evidence>
<feature type="domain" description="Secretin/TonB short N-terminal" evidence="15">
    <location>
        <begin position="107"/>
        <end position="158"/>
    </location>
</feature>
<keyword evidence="3 12" id="KW-0813">Transport</keyword>
<dbReference type="eggNOG" id="COG4774">
    <property type="taxonomic scope" value="Bacteria"/>
</dbReference>
<evidence type="ECO:0000256" key="11">
    <source>
        <dbReference type="ARBA" id="ARBA00023237"/>
    </source>
</evidence>
<evidence type="ECO:0000259" key="15">
    <source>
        <dbReference type="SMART" id="SM00965"/>
    </source>
</evidence>
<dbReference type="NCBIfam" id="TIGR01783">
    <property type="entry name" value="TonB-siderophor"/>
    <property type="match status" value="1"/>
</dbReference>
<evidence type="ECO:0000256" key="10">
    <source>
        <dbReference type="ARBA" id="ARBA00023170"/>
    </source>
</evidence>
<keyword evidence="4 12" id="KW-1134">Transmembrane beta strand</keyword>
<evidence type="ECO:0000256" key="3">
    <source>
        <dbReference type="ARBA" id="ARBA00022448"/>
    </source>
</evidence>
<dbReference type="Proteomes" id="UP000007136">
    <property type="component" value="Chromosome"/>
</dbReference>
<evidence type="ECO:0000256" key="5">
    <source>
        <dbReference type="ARBA" id="ARBA00022496"/>
    </source>
</evidence>
<dbReference type="GO" id="GO:0015344">
    <property type="term" value="F:siderophore uptake transmembrane transporter activity"/>
    <property type="evidence" value="ECO:0007669"/>
    <property type="project" value="TreeGrafter"/>
</dbReference>
<dbReference type="GO" id="GO:0015891">
    <property type="term" value="P:siderophore transport"/>
    <property type="evidence" value="ECO:0007669"/>
    <property type="project" value="InterPro"/>
</dbReference>
<evidence type="ECO:0000256" key="8">
    <source>
        <dbReference type="ARBA" id="ARBA00023077"/>
    </source>
</evidence>
<keyword evidence="6 12" id="KW-0812">Transmembrane</keyword>
<dbReference type="Pfam" id="PF07660">
    <property type="entry name" value="STN"/>
    <property type="match status" value="1"/>
</dbReference>
<keyword evidence="11 12" id="KW-0998">Cell outer membrane</keyword>
<keyword evidence="9 12" id="KW-0472">Membrane</keyword>
<keyword evidence="7" id="KW-0408">Iron</keyword>
<dbReference type="InterPro" id="IPR039426">
    <property type="entry name" value="TonB-dep_rcpt-like"/>
</dbReference>
<evidence type="ECO:0000256" key="1">
    <source>
        <dbReference type="ARBA" id="ARBA00004571"/>
    </source>
</evidence>
<dbReference type="InterPro" id="IPR037066">
    <property type="entry name" value="Plug_dom_sf"/>
</dbReference>
<dbReference type="Gene3D" id="2.40.170.20">
    <property type="entry name" value="TonB-dependent receptor, beta-barrel domain"/>
    <property type="match status" value="1"/>
</dbReference>
<keyword evidence="10 16" id="KW-0675">Receptor</keyword>
<dbReference type="InterPro" id="IPR012910">
    <property type="entry name" value="Plug_dom"/>
</dbReference>
<dbReference type="EMBL" id="CP001029">
    <property type="protein sequence ID" value="ACB82135.1"/>
    <property type="molecule type" value="Genomic_DNA"/>
</dbReference>
<gene>
    <name evidence="16" type="ordered locus">Mpop_4013</name>
</gene>
<sequence length="879" mass="93723">MARSVPPLTTDDGAYGMASRARRFSRGRIGGRMAGIALAGVSIAVVAQAAQAGAMTGAVTGEAKRARGIAAKTILAEAPAEGGPVRLAIPKGALETGLVAFTEQAGVKLVYPTELTARLETQGLDGEFSPIEALARLLEGTGLTYRPAGASTITLVNPRYVQLGAEPAGTVTLDELHVQGQAQGRGTAAGLPPPTGTVGQPPVPYAGGQVGSGTRVGLLGNRSVLKTPFSITGYTEKLIEDQQAVSLADVVLNNSSVRNDAPPYSERDSYFIRGFSVTNLDTAFDGLFYLANPRRSFTEGLERVEILLGPSALLSGGTGRVGGTINLIPKRAYDEPFARLTTTYLSDAQIWTHADLGRRFGAFKEWGVRFNGAYRTGATPLDNNSIEVGVAALGLDYRGDRFRASLDMTHSTQNVTAPTSLFNAVAPGIQIPRAPNNRTNTANPFEYNDSRYGMIAGRAEYDVLPDTTVYIAGGASRYNEDFLTSNYRVTSVTGQATNQLAIQPQEIQGLTGEVGLRTRFSTGFLNHQVNIAAVSANNKNFRSGFVPPVFTPYTINIYNPTYLPTGSVPTIGLPRSAAQPLFAQLTARSVAVADTLSFFGDDRFLLTLGGRYQEIDQQGYATRPGPTQGQVTSNYQEGRFSPAITFVLSPFENLSFYGNYIESLDPVAAAPAVAINANALFPPAVGRQKEIGVKYDFGTIAATAALFEIELPNAFTDPGTRIYSVSGRQRNRGVELNVFGEVVPGLRLLGGVTFIDAELVNTPGGQFNGRAAPGVPDTAFNLYAEYDLPPWLAPGLTLTGRAIYTSSMFYDQANTQSVPDWTRFDAGLRYTTEGVNGKPVVFRAFVQNLLDDSYWASAARGFLAVGAPRTFIVSASVDF</sequence>
<dbReference type="HOGENOM" id="CLU_008287_22_0_5"/>
<evidence type="ECO:0000256" key="14">
    <source>
        <dbReference type="SAM" id="Phobius"/>
    </source>
</evidence>
<comment type="similarity">
    <text evidence="2 12 13">Belongs to the TonB-dependent receptor family.</text>
</comment>
<evidence type="ECO:0000256" key="4">
    <source>
        <dbReference type="ARBA" id="ARBA00022452"/>
    </source>
</evidence>
<reference evidence="16" key="1">
    <citation type="submission" date="2008-04" db="EMBL/GenBank/DDBJ databases">
        <title>Complete sequence of chromosome of Methylobacterium populi BJ001.</title>
        <authorList>
            <consortium name="US DOE Joint Genome Institute"/>
            <person name="Copeland A."/>
            <person name="Lucas S."/>
            <person name="Lapidus A."/>
            <person name="Glavina del Rio T."/>
            <person name="Dalin E."/>
            <person name="Tice H."/>
            <person name="Bruce D."/>
            <person name="Goodwin L."/>
            <person name="Pitluck S."/>
            <person name="Chertkov O."/>
            <person name="Brettin T."/>
            <person name="Detter J.C."/>
            <person name="Han C."/>
            <person name="Kuske C.R."/>
            <person name="Schmutz J."/>
            <person name="Larimer F."/>
            <person name="Land M."/>
            <person name="Hauser L."/>
            <person name="Kyrpides N."/>
            <person name="Mikhailova N."/>
            <person name="Marx C."/>
            <person name="Richardson P."/>
        </authorList>
    </citation>
    <scope>NUCLEOTIDE SEQUENCE [LARGE SCALE GENOMIC DNA]</scope>
    <source>
        <strain evidence="16">BJ001</strain>
    </source>
</reference>
<dbReference type="InterPro" id="IPR036942">
    <property type="entry name" value="Beta-barrel_TonB_sf"/>
</dbReference>
<accession>B1ZBI2</accession>
<dbReference type="PANTHER" id="PTHR32552">
    <property type="entry name" value="FERRICHROME IRON RECEPTOR-RELATED"/>
    <property type="match status" value="1"/>
</dbReference>
<dbReference type="AlphaFoldDB" id="B1ZBI2"/>
<proteinExistence type="inferred from homology"/>
<evidence type="ECO:0000256" key="6">
    <source>
        <dbReference type="ARBA" id="ARBA00022692"/>
    </source>
</evidence>
<name>B1ZBI2_METPB</name>